<dbReference type="GO" id="GO:0008758">
    <property type="term" value="F:UDP-2,3-diacylglucosamine hydrolase activity"/>
    <property type="evidence" value="ECO:0007669"/>
    <property type="project" value="TreeGrafter"/>
</dbReference>
<dbReference type="GO" id="GO:0016020">
    <property type="term" value="C:membrane"/>
    <property type="evidence" value="ECO:0007669"/>
    <property type="project" value="GOC"/>
</dbReference>
<feature type="transmembrane region" description="Helical" evidence="4">
    <location>
        <begin position="57"/>
        <end position="77"/>
    </location>
</feature>
<dbReference type="InterPro" id="IPR004843">
    <property type="entry name" value="Calcineurin-like_PHP"/>
</dbReference>
<evidence type="ECO:0000256" key="2">
    <source>
        <dbReference type="ARBA" id="ARBA00022801"/>
    </source>
</evidence>
<dbReference type="InterPro" id="IPR029052">
    <property type="entry name" value="Metallo-depent_PP-like"/>
</dbReference>
<dbReference type="GO" id="GO:0009245">
    <property type="term" value="P:lipid A biosynthetic process"/>
    <property type="evidence" value="ECO:0007669"/>
    <property type="project" value="TreeGrafter"/>
</dbReference>
<feature type="transmembrane region" description="Helical" evidence="4">
    <location>
        <begin position="315"/>
        <end position="336"/>
    </location>
</feature>
<sequence>MARRTPTLPRAAVLTSLVAAIALVGGWTWAAMQQPAGYDAVRESISALAARETPHRWIMSVALVVTGLAHVGTALLLPGLRRAGRAILAAAGVATVGVALVPLPSRAEGSLPHTVVAGLSFLLLAAWPALTDATTGRGLLRPRVARPASVVLLALVASLLVGNRAGMPFGAHERIVAGALVLWPFVSAVSVWWALGHRVGGRRARGILAVLGLAAACAAGGAAATRLAPATAETRLYSAQVQLSMDPRDSTRLTARTLFGDIDVGFTGFAPGIEATPAVKESITEMLSRPSVSVSDLQPGPLELNAAIADVARDVGLRFAVGALVVAAAGVGVVALARRRRPRWQSMVGAGVAWALACGATGLGIWQTYRPERQHEFVSTGVLGTVQRNQSLLSDVEARTAQVTPYLRNLMALSSALQDKYAPTELGQPVALRVLLVSDLHAGNQYSLMRTIIEEEDIDLVVDTGDFVNFGTVAEGEASGMFTGIASLPVPYLFVRGNHDATSATDTALLTRMARIPNVVLLQPDSASYTTVDAGGIRIGGFNDPRWFGDDGKRSRDKQQPAKEAFVAAHAEQPALDLLVSHEPWAVQGVPRADVAANGHMHTPDLEGNRIQAGTFTGGGPLTHFVGSEDGEELVGQPSAFDVLSFGESCELTSVTRYRFRNVIEGRPAYDDVSLVNGTRIETPATPGPDVEPRRCTSVTGGTPADPLAGLTLSTVPAD</sequence>
<keyword evidence="4" id="KW-0812">Transmembrane</keyword>
<comment type="caution">
    <text evidence="6">The sequence shown here is derived from an EMBL/GenBank/DDBJ whole genome shotgun (WGS) entry which is preliminary data.</text>
</comment>
<protein>
    <submittedName>
        <fullName evidence="6">Calcineurin-like phosphoesterase family protein</fullName>
    </submittedName>
</protein>
<evidence type="ECO:0000313" key="7">
    <source>
        <dbReference type="Proteomes" id="UP000237822"/>
    </source>
</evidence>
<dbReference type="Pfam" id="PF00149">
    <property type="entry name" value="Metallophos"/>
    <property type="match status" value="1"/>
</dbReference>
<dbReference type="InterPro" id="IPR009339">
    <property type="entry name" value="DUF998"/>
</dbReference>
<dbReference type="InterPro" id="IPR051158">
    <property type="entry name" value="Metallophosphoesterase_sf"/>
</dbReference>
<dbReference type="PANTHER" id="PTHR31302">
    <property type="entry name" value="TRANSMEMBRANE PROTEIN WITH METALLOPHOSPHOESTERASE DOMAIN-RELATED"/>
    <property type="match status" value="1"/>
</dbReference>
<feature type="transmembrane region" description="Helical" evidence="4">
    <location>
        <begin position="348"/>
        <end position="369"/>
    </location>
</feature>
<evidence type="ECO:0000313" key="6">
    <source>
        <dbReference type="EMBL" id="PRY57094.1"/>
    </source>
</evidence>
<keyword evidence="7" id="KW-1185">Reference proteome</keyword>
<name>A0A2T0UGT5_9MICO</name>
<dbReference type="CDD" id="cd00838">
    <property type="entry name" value="MPP_superfamily"/>
    <property type="match status" value="1"/>
</dbReference>
<dbReference type="Proteomes" id="UP000237822">
    <property type="component" value="Unassembled WGS sequence"/>
</dbReference>
<organism evidence="6 7">
    <name type="scientific">Knoellia remsis</name>
    <dbReference type="NCBI Taxonomy" id="407159"/>
    <lineage>
        <taxon>Bacteria</taxon>
        <taxon>Bacillati</taxon>
        <taxon>Actinomycetota</taxon>
        <taxon>Actinomycetes</taxon>
        <taxon>Micrococcales</taxon>
        <taxon>Intrasporangiaceae</taxon>
        <taxon>Knoellia</taxon>
    </lineage>
</organism>
<dbReference type="RefSeq" id="WP_106297897.1">
    <property type="nucleotide sequence ID" value="NZ_PVTI01000016.1"/>
</dbReference>
<keyword evidence="2" id="KW-0378">Hydrolase</keyword>
<evidence type="ECO:0000259" key="5">
    <source>
        <dbReference type="Pfam" id="PF00149"/>
    </source>
</evidence>
<dbReference type="EMBL" id="PVTI01000016">
    <property type="protein sequence ID" value="PRY57094.1"/>
    <property type="molecule type" value="Genomic_DNA"/>
</dbReference>
<feature type="transmembrane region" description="Helical" evidence="4">
    <location>
        <begin position="175"/>
        <end position="195"/>
    </location>
</feature>
<evidence type="ECO:0000256" key="3">
    <source>
        <dbReference type="SAM" id="MobiDB-lite"/>
    </source>
</evidence>
<dbReference type="Pfam" id="PF06197">
    <property type="entry name" value="DUF998"/>
    <property type="match status" value="1"/>
</dbReference>
<keyword evidence="4" id="KW-1133">Transmembrane helix</keyword>
<reference evidence="6 7" key="1">
    <citation type="submission" date="2018-03" db="EMBL/GenBank/DDBJ databases">
        <title>Genomic Encyclopedia of Archaeal and Bacterial Type Strains, Phase II (KMG-II): from individual species to whole genera.</title>
        <authorList>
            <person name="Goeker M."/>
        </authorList>
    </citation>
    <scope>NUCLEOTIDE SEQUENCE [LARGE SCALE GENOMIC DNA]</scope>
    <source>
        <strain evidence="6 7">ATCC BAA-1496</strain>
    </source>
</reference>
<feature type="region of interest" description="Disordered" evidence="3">
    <location>
        <begin position="681"/>
        <end position="719"/>
    </location>
</feature>
<evidence type="ECO:0000256" key="4">
    <source>
        <dbReference type="SAM" id="Phobius"/>
    </source>
</evidence>
<gene>
    <name evidence="6" type="ORF">BCF74_11614</name>
</gene>
<feature type="transmembrane region" description="Helical" evidence="4">
    <location>
        <begin position="111"/>
        <end position="130"/>
    </location>
</feature>
<accession>A0A2T0UGT5</accession>
<dbReference type="PANTHER" id="PTHR31302:SF31">
    <property type="entry name" value="PHOSPHODIESTERASE YAEI"/>
    <property type="match status" value="1"/>
</dbReference>
<dbReference type="AlphaFoldDB" id="A0A2T0UGT5"/>
<feature type="transmembrane region" description="Helical" evidence="4">
    <location>
        <begin position="150"/>
        <end position="169"/>
    </location>
</feature>
<proteinExistence type="predicted"/>
<keyword evidence="4" id="KW-0472">Membrane</keyword>
<dbReference type="Gene3D" id="3.60.21.10">
    <property type="match status" value="1"/>
</dbReference>
<feature type="transmembrane region" description="Helical" evidence="4">
    <location>
        <begin position="86"/>
        <end position="105"/>
    </location>
</feature>
<keyword evidence="1" id="KW-0479">Metal-binding</keyword>
<evidence type="ECO:0000256" key="1">
    <source>
        <dbReference type="ARBA" id="ARBA00022723"/>
    </source>
</evidence>
<dbReference type="SUPFAM" id="SSF56300">
    <property type="entry name" value="Metallo-dependent phosphatases"/>
    <property type="match status" value="1"/>
</dbReference>
<dbReference type="GO" id="GO:0046872">
    <property type="term" value="F:metal ion binding"/>
    <property type="evidence" value="ECO:0007669"/>
    <property type="project" value="UniProtKB-KW"/>
</dbReference>
<feature type="domain" description="Calcineurin-like phosphoesterase" evidence="5">
    <location>
        <begin position="432"/>
        <end position="604"/>
    </location>
</feature>
<dbReference type="OrthoDB" id="5241348at2"/>
<feature type="transmembrane region" description="Helical" evidence="4">
    <location>
        <begin position="207"/>
        <end position="228"/>
    </location>
</feature>